<keyword evidence="4" id="KW-1185">Reference proteome</keyword>
<dbReference type="RefSeq" id="WP_109893556.1">
    <property type="nucleotide sequence ID" value="NZ_CP029550.1"/>
</dbReference>
<organism evidence="3 4">
    <name type="scientific">Methylobacterium durans</name>
    <dbReference type="NCBI Taxonomy" id="2202825"/>
    <lineage>
        <taxon>Bacteria</taxon>
        <taxon>Pseudomonadati</taxon>
        <taxon>Pseudomonadota</taxon>
        <taxon>Alphaproteobacteria</taxon>
        <taxon>Hyphomicrobiales</taxon>
        <taxon>Methylobacteriaceae</taxon>
        <taxon>Methylobacterium</taxon>
    </lineage>
</organism>
<gene>
    <name evidence="3" type="ORF">DK389_24615</name>
</gene>
<evidence type="ECO:0000313" key="4">
    <source>
        <dbReference type="Proteomes" id="UP000245926"/>
    </source>
</evidence>
<evidence type="ECO:0000256" key="1">
    <source>
        <dbReference type="SAM" id="MobiDB-lite"/>
    </source>
</evidence>
<accession>A0A2U8WBW5</accession>
<evidence type="ECO:0000313" key="3">
    <source>
        <dbReference type="EMBL" id="AWN43091.1"/>
    </source>
</evidence>
<keyword evidence="2" id="KW-0732">Signal</keyword>
<dbReference type="Proteomes" id="UP000245926">
    <property type="component" value="Chromosome"/>
</dbReference>
<dbReference type="EMBL" id="CP029550">
    <property type="protein sequence ID" value="AWN43091.1"/>
    <property type="molecule type" value="Genomic_DNA"/>
</dbReference>
<dbReference type="AlphaFoldDB" id="A0A2U8WBW5"/>
<feature type="signal peptide" evidence="2">
    <location>
        <begin position="1"/>
        <end position="23"/>
    </location>
</feature>
<feature type="compositionally biased region" description="Basic and acidic residues" evidence="1">
    <location>
        <begin position="32"/>
        <end position="50"/>
    </location>
</feature>
<protein>
    <recommendedName>
        <fullName evidence="5">Lectin-like protein BA14k</fullName>
    </recommendedName>
</protein>
<name>A0A2U8WBW5_9HYPH</name>
<evidence type="ECO:0008006" key="5">
    <source>
        <dbReference type="Google" id="ProtNLM"/>
    </source>
</evidence>
<reference evidence="4" key="1">
    <citation type="submission" date="2018-05" db="EMBL/GenBank/DDBJ databases">
        <title>Complete Genome Sequence of Methylobacterium sp. 17SD2-17.</title>
        <authorList>
            <person name="Srinivasan S."/>
        </authorList>
    </citation>
    <scope>NUCLEOTIDE SEQUENCE [LARGE SCALE GENOMIC DNA]</scope>
    <source>
        <strain evidence="4">17SD2-17</strain>
    </source>
</reference>
<dbReference type="KEGG" id="mets:DK389_24615"/>
<feature type="chain" id="PRO_5015873824" description="Lectin-like protein BA14k" evidence="2">
    <location>
        <begin position="24"/>
        <end position="101"/>
    </location>
</feature>
<proteinExistence type="predicted"/>
<evidence type="ECO:0000256" key="2">
    <source>
        <dbReference type="SAM" id="SignalP"/>
    </source>
</evidence>
<sequence length="101" mass="11558">MKMLWATAAVGLGLLAAVGSPSAQPYGGPDYGYRDRDYRDRGRDYDDRGPRYRDRGAYGFDEREYLRCNPDVRRAVARGQMESGATHYRVFGRREGRRLSC</sequence>
<dbReference type="OrthoDB" id="8435941at2"/>
<feature type="region of interest" description="Disordered" evidence="1">
    <location>
        <begin position="19"/>
        <end position="50"/>
    </location>
</feature>